<dbReference type="AlphaFoldDB" id="A0A2K8Z974"/>
<evidence type="ECO:0000313" key="6">
    <source>
        <dbReference type="Proteomes" id="UP000232883"/>
    </source>
</evidence>
<evidence type="ECO:0000256" key="4">
    <source>
        <dbReference type="ARBA" id="ARBA00023315"/>
    </source>
</evidence>
<keyword evidence="2 5" id="KW-0808">Transferase</keyword>
<dbReference type="Proteomes" id="UP000232883">
    <property type="component" value="Chromosome"/>
</dbReference>
<dbReference type="Gene3D" id="2.160.10.10">
    <property type="entry name" value="Hexapeptide repeat proteins"/>
    <property type="match status" value="1"/>
</dbReference>
<proteinExistence type="inferred from homology"/>
<dbReference type="OrthoDB" id="9814490at2"/>
<sequence>MNVNVHAQVSPYESPWTVDQRIKMVLWEYVWLIFCSWTPKPANAWRVAWLRLFGAKIYGNPFVHQRARIQIPWNLTLHDRACLGDRANAYSLGKIEIHAHATVAQEAYICTGTHAFDRPEMNLLTAPISIGAHVFVGARAFIMPGVTIGDYAVIGSCSIVTKDVPPYKVAVGNPARVISTRQVSAFV</sequence>
<reference evidence="5 6" key="1">
    <citation type="submission" date="2017-11" db="EMBL/GenBank/DDBJ databases">
        <title>Taxonomic description and genome sequences of Spirosoma HA7 sp. nov., isolated from pollen microhabitat of Corylus avellana.</title>
        <authorList>
            <person name="Ambika Manirajan B."/>
            <person name="Suarez C."/>
            <person name="Ratering S."/>
            <person name="Geissler-Plaum R."/>
            <person name="Cardinale M."/>
            <person name="Sylvia S."/>
        </authorList>
    </citation>
    <scope>NUCLEOTIDE SEQUENCE [LARGE SCALE GENOMIC DNA]</scope>
    <source>
        <strain evidence="5 6">HA7</strain>
    </source>
</reference>
<dbReference type="RefSeq" id="WP_100992966.1">
    <property type="nucleotide sequence ID" value="NZ_CP025096.1"/>
</dbReference>
<gene>
    <name evidence="5" type="ORF">CWM47_34030</name>
</gene>
<dbReference type="KEGG" id="spir:CWM47_34030"/>
<organism evidence="5 6">
    <name type="scientific">Spirosoma pollinicola</name>
    <dbReference type="NCBI Taxonomy" id="2057025"/>
    <lineage>
        <taxon>Bacteria</taxon>
        <taxon>Pseudomonadati</taxon>
        <taxon>Bacteroidota</taxon>
        <taxon>Cytophagia</taxon>
        <taxon>Cytophagales</taxon>
        <taxon>Cytophagaceae</taxon>
        <taxon>Spirosoma</taxon>
    </lineage>
</organism>
<dbReference type="GO" id="GO:0005829">
    <property type="term" value="C:cytosol"/>
    <property type="evidence" value="ECO:0007669"/>
    <property type="project" value="TreeGrafter"/>
</dbReference>
<dbReference type="InterPro" id="IPR011004">
    <property type="entry name" value="Trimer_LpxA-like_sf"/>
</dbReference>
<evidence type="ECO:0000256" key="3">
    <source>
        <dbReference type="ARBA" id="ARBA00022737"/>
    </source>
</evidence>
<dbReference type="InterPro" id="IPR018357">
    <property type="entry name" value="Hexapep_transf_CS"/>
</dbReference>
<dbReference type="GO" id="GO:0008374">
    <property type="term" value="F:O-acyltransferase activity"/>
    <property type="evidence" value="ECO:0007669"/>
    <property type="project" value="TreeGrafter"/>
</dbReference>
<keyword evidence="3" id="KW-0677">Repeat</keyword>
<name>A0A2K8Z974_9BACT</name>
<evidence type="ECO:0000256" key="2">
    <source>
        <dbReference type="ARBA" id="ARBA00022679"/>
    </source>
</evidence>
<dbReference type="EMBL" id="CP025096">
    <property type="protein sequence ID" value="AUD06421.1"/>
    <property type="molecule type" value="Genomic_DNA"/>
</dbReference>
<dbReference type="InterPro" id="IPR051159">
    <property type="entry name" value="Hexapeptide_acetyltransf"/>
</dbReference>
<dbReference type="PANTHER" id="PTHR23416">
    <property type="entry name" value="SIALIC ACID SYNTHASE-RELATED"/>
    <property type="match status" value="1"/>
</dbReference>
<evidence type="ECO:0000256" key="1">
    <source>
        <dbReference type="ARBA" id="ARBA00007274"/>
    </source>
</evidence>
<dbReference type="PANTHER" id="PTHR23416:SF23">
    <property type="entry name" value="ACETYLTRANSFERASE C18B11.09C-RELATED"/>
    <property type="match status" value="1"/>
</dbReference>
<keyword evidence="4" id="KW-0012">Acyltransferase</keyword>
<protein>
    <submittedName>
        <fullName evidence="5">Putative colanic acid biosynthesis acetyltransferase</fullName>
    </submittedName>
</protein>
<keyword evidence="6" id="KW-1185">Reference proteome</keyword>
<dbReference type="SUPFAM" id="SSF51161">
    <property type="entry name" value="Trimeric LpxA-like enzymes"/>
    <property type="match status" value="1"/>
</dbReference>
<dbReference type="Pfam" id="PF00132">
    <property type="entry name" value="Hexapep"/>
    <property type="match status" value="1"/>
</dbReference>
<dbReference type="PROSITE" id="PS00101">
    <property type="entry name" value="HEXAPEP_TRANSFERASES"/>
    <property type="match status" value="1"/>
</dbReference>
<accession>A0A2K8Z974</accession>
<evidence type="ECO:0000313" key="5">
    <source>
        <dbReference type="EMBL" id="AUD06421.1"/>
    </source>
</evidence>
<comment type="similarity">
    <text evidence="1">Belongs to the transferase hexapeptide repeat family.</text>
</comment>
<dbReference type="InterPro" id="IPR001451">
    <property type="entry name" value="Hexapep"/>
</dbReference>